<evidence type="ECO:0000313" key="1">
    <source>
        <dbReference type="EMBL" id="SHF82559.1"/>
    </source>
</evidence>
<dbReference type="Proteomes" id="UP000184147">
    <property type="component" value="Unassembled WGS sequence"/>
</dbReference>
<dbReference type="EMBL" id="FQVQ01000022">
    <property type="protein sequence ID" value="SHF82559.1"/>
    <property type="molecule type" value="Genomic_DNA"/>
</dbReference>
<reference evidence="1 2" key="1">
    <citation type="submission" date="2016-11" db="EMBL/GenBank/DDBJ databases">
        <authorList>
            <person name="Jaros S."/>
            <person name="Januszkiewicz K."/>
            <person name="Wedrychowicz H."/>
        </authorList>
    </citation>
    <scope>NUCLEOTIDE SEQUENCE [LARGE SCALE GENOMIC DNA]</scope>
    <source>
        <strain evidence="1 2">DSM 25660</strain>
    </source>
</reference>
<name>A0A1M5ETP0_9FLAO</name>
<protein>
    <submittedName>
        <fullName evidence="1">Uncharacterized protein</fullName>
    </submittedName>
</protein>
<sequence>MNSINPNKSNMNKPKGSHSFWRILVIMMTLLLSFSSEVFAQQAGTPRVSAIRPLDAYINGGNDPERTRLKDLVYEVQSSVYFYDNVVKTYGSNPVNVYTDFNGFIRLPQANFQKQTIELITVRIDEPSQIIGALNLSTLSGFTKLRYVYVLTAFPYTLPQISQVVTSAGTNYIVVFKSEPGS</sequence>
<accession>A0A1M5ETP0</accession>
<organism evidence="1 2">
    <name type="scientific">Flavobacterium fontis</name>
    <dbReference type="NCBI Taxonomy" id="1124188"/>
    <lineage>
        <taxon>Bacteria</taxon>
        <taxon>Pseudomonadati</taxon>
        <taxon>Bacteroidota</taxon>
        <taxon>Flavobacteriia</taxon>
        <taxon>Flavobacteriales</taxon>
        <taxon>Flavobacteriaceae</taxon>
        <taxon>Flavobacterium</taxon>
    </lineage>
</organism>
<proteinExistence type="predicted"/>
<keyword evidence="2" id="KW-1185">Reference proteome</keyword>
<dbReference type="AlphaFoldDB" id="A0A1M5ETP0"/>
<gene>
    <name evidence="1" type="ORF">SAMN05444377_1222</name>
</gene>
<evidence type="ECO:0000313" key="2">
    <source>
        <dbReference type="Proteomes" id="UP000184147"/>
    </source>
</evidence>